<dbReference type="KEGG" id="pti:PHATRDRAFT_43079"/>
<keyword evidence="2" id="KW-0812">Transmembrane</keyword>
<dbReference type="STRING" id="556484.B7FQJ8"/>
<dbReference type="Pfam" id="PF00227">
    <property type="entry name" value="Proteasome"/>
    <property type="match status" value="1"/>
</dbReference>
<reference evidence="4" key="2">
    <citation type="submission" date="2008-08" db="EMBL/GenBank/DDBJ databases">
        <authorList>
            <consortium name="Diatom Consortium"/>
            <person name="Grigoriev I."/>
            <person name="Grimwood J."/>
            <person name="Kuo A."/>
            <person name="Otillar R.P."/>
            <person name="Salamov A."/>
            <person name="Detter J.C."/>
            <person name="Lindquist E."/>
            <person name="Shapiro H."/>
            <person name="Lucas S."/>
            <person name="Glavina del Rio T."/>
            <person name="Pitluck S."/>
            <person name="Rokhsar D."/>
            <person name="Bowler C."/>
        </authorList>
    </citation>
    <scope>GENOME REANNOTATION</scope>
    <source>
        <strain evidence="4">CCAP 1055/1</strain>
    </source>
</reference>
<keyword evidence="1" id="KW-0647">Proteasome</keyword>
<gene>
    <name evidence="3" type="ORF">PHATRDRAFT_43079</name>
</gene>
<dbReference type="PaxDb" id="2850-Phatr43079"/>
<sequence length="376" mass="41326">MNVPFFRDLKSDLRLEQNPFVVHRVNILCQLVFAAILQKRVLLANVMARFRTQKRDFRQMGARGENGEYSVRGRYSQSGPMGFSLGLTIILAWIALGWPSVAAKSASNISPIRNFEPSLAASSAQGTTISVSYPRDGSRQQTGIVVVFRSPYKGGSVRKKSAKTDWTLIDGIRVRPTSSDTATNSESSHRWTLLSDALCCMTGLASDVDYLSRCIQKQVDTHRVVYEGTRVFSALQLEATKGSSGGRPYGVQALIVGTSPTRDALQMYTVDPSGGFRHWGTGTAIGRGAALVRKHVYRQNITNQTPPTCAKEALEVALRASFSANKELFDANADDPYQALLVWTDEQGRFRVGSIDESVIDEFRERISIDNSGSSA</sequence>
<feature type="transmembrane region" description="Helical" evidence="2">
    <location>
        <begin position="82"/>
        <end position="101"/>
    </location>
</feature>
<dbReference type="HOGENOM" id="CLU_753283_0_0_1"/>
<dbReference type="OrthoDB" id="51403at2759"/>
<dbReference type="GeneID" id="7196715"/>
<keyword evidence="4" id="KW-1185">Reference proteome</keyword>
<dbReference type="InterPro" id="IPR050115">
    <property type="entry name" value="Proteasome_alpha"/>
</dbReference>
<proteinExistence type="predicted"/>
<reference evidence="3 4" key="1">
    <citation type="journal article" date="2008" name="Nature">
        <title>The Phaeodactylum genome reveals the evolutionary history of diatom genomes.</title>
        <authorList>
            <person name="Bowler C."/>
            <person name="Allen A.E."/>
            <person name="Badger J.H."/>
            <person name="Grimwood J."/>
            <person name="Jabbari K."/>
            <person name="Kuo A."/>
            <person name="Maheswari U."/>
            <person name="Martens C."/>
            <person name="Maumus F."/>
            <person name="Otillar R.P."/>
            <person name="Rayko E."/>
            <person name="Salamov A."/>
            <person name="Vandepoele K."/>
            <person name="Beszteri B."/>
            <person name="Gruber A."/>
            <person name="Heijde M."/>
            <person name="Katinka M."/>
            <person name="Mock T."/>
            <person name="Valentin K."/>
            <person name="Verret F."/>
            <person name="Berges J.A."/>
            <person name="Brownlee C."/>
            <person name="Cadoret J.P."/>
            <person name="Chiovitti A."/>
            <person name="Choi C.J."/>
            <person name="Coesel S."/>
            <person name="De Martino A."/>
            <person name="Detter J.C."/>
            <person name="Durkin C."/>
            <person name="Falciatore A."/>
            <person name="Fournet J."/>
            <person name="Haruta M."/>
            <person name="Huysman M.J."/>
            <person name="Jenkins B.D."/>
            <person name="Jiroutova K."/>
            <person name="Jorgensen R.E."/>
            <person name="Joubert Y."/>
            <person name="Kaplan A."/>
            <person name="Kroger N."/>
            <person name="Kroth P.G."/>
            <person name="La Roche J."/>
            <person name="Lindquist E."/>
            <person name="Lommer M."/>
            <person name="Martin-Jezequel V."/>
            <person name="Lopez P.J."/>
            <person name="Lucas S."/>
            <person name="Mangogna M."/>
            <person name="McGinnis K."/>
            <person name="Medlin L.K."/>
            <person name="Montsant A."/>
            <person name="Oudot-Le Secq M.P."/>
            <person name="Napoli C."/>
            <person name="Obornik M."/>
            <person name="Parker M.S."/>
            <person name="Petit J.L."/>
            <person name="Porcel B.M."/>
            <person name="Poulsen N."/>
            <person name="Robison M."/>
            <person name="Rychlewski L."/>
            <person name="Rynearson T.A."/>
            <person name="Schmutz J."/>
            <person name="Shapiro H."/>
            <person name="Siaut M."/>
            <person name="Stanley M."/>
            <person name="Sussman M.R."/>
            <person name="Taylor A.R."/>
            <person name="Vardi A."/>
            <person name="von Dassow P."/>
            <person name="Vyverman W."/>
            <person name="Willis A."/>
            <person name="Wyrwicz L.S."/>
            <person name="Rokhsar D.S."/>
            <person name="Weissenbach J."/>
            <person name="Armbrust E.V."/>
            <person name="Green B.R."/>
            <person name="Van de Peer Y."/>
            <person name="Grigoriev I.V."/>
        </authorList>
    </citation>
    <scope>NUCLEOTIDE SEQUENCE [LARGE SCALE GENOMIC DNA]</scope>
    <source>
        <strain evidence="3 4">CCAP 1055/1</strain>
    </source>
</reference>
<evidence type="ECO:0000313" key="4">
    <source>
        <dbReference type="Proteomes" id="UP000000759"/>
    </source>
</evidence>
<keyword evidence="2" id="KW-0472">Membrane</keyword>
<dbReference type="GO" id="GO:0005839">
    <property type="term" value="C:proteasome core complex"/>
    <property type="evidence" value="ECO:0007669"/>
    <property type="project" value="InterPro"/>
</dbReference>
<dbReference type="Proteomes" id="UP000000759">
    <property type="component" value="Chromosome 1"/>
</dbReference>
<dbReference type="GO" id="GO:0051603">
    <property type="term" value="P:proteolysis involved in protein catabolic process"/>
    <property type="evidence" value="ECO:0007669"/>
    <property type="project" value="InterPro"/>
</dbReference>
<dbReference type="InterPro" id="IPR001353">
    <property type="entry name" value="Proteasome_sua/b"/>
</dbReference>
<dbReference type="SUPFAM" id="SSF56235">
    <property type="entry name" value="N-terminal nucleophile aminohydrolases (Ntn hydrolases)"/>
    <property type="match status" value="1"/>
</dbReference>
<dbReference type="eggNOG" id="ENOG502QYY6">
    <property type="taxonomic scope" value="Eukaryota"/>
</dbReference>
<keyword evidence="2" id="KW-1133">Transmembrane helix</keyword>
<protein>
    <recommendedName>
        <fullName evidence="5">Proteasome endopeptidase complex</fullName>
    </recommendedName>
</protein>
<evidence type="ECO:0000256" key="1">
    <source>
        <dbReference type="ARBA" id="ARBA00022942"/>
    </source>
</evidence>
<feature type="transmembrane region" description="Helical" evidence="2">
    <location>
        <begin position="20"/>
        <end position="37"/>
    </location>
</feature>
<evidence type="ECO:0008006" key="5">
    <source>
        <dbReference type="Google" id="ProtNLM"/>
    </source>
</evidence>
<dbReference type="AlphaFoldDB" id="B7FQJ8"/>
<evidence type="ECO:0000313" key="3">
    <source>
        <dbReference type="EMBL" id="EEC51348.1"/>
    </source>
</evidence>
<dbReference type="Gene3D" id="3.60.20.10">
    <property type="entry name" value="Glutamine Phosphoribosylpyrophosphate, subunit 1, domain 1"/>
    <property type="match status" value="1"/>
</dbReference>
<dbReference type="RefSeq" id="XP_002176885.1">
    <property type="nucleotide sequence ID" value="XM_002176849.1"/>
</dbReference>
<dbReference type="EMBL" id="CM000605">
    <property type="protein sequence ID" value="EEC51348.1"/>
    <property type="molecule type" value="Genomic_DNA"/>
</dbReference>
<dbReference type="PANTHER" id="PTHR11599">
    <property type="entry name" value="PROTEASOME SUBUNIT ALPHA/BETA"/>
    <property type="match status" value="1"/>
</dbReference>
<dbReference type="InterPro" id="IPR029055">
    <property type="entry name" value="Ntn_hydrolases_N"/>
</dbReference>
<organism evidence="3 4">
    <name type="scientific">Phaeodactylum tricornutum (strain CCAP 1055/1)</name>
    <dbReference type="NCBI Taxonomy" id="556484"/>
    <lineage>
        <taxon>Eukaryota</taxon>
        <taxon>Sar</taxon>
        <taxon>Stramenopiles</taxon>
        <taxon>Ochrophyta</taxon>
        <taxon>Bacillariophyta</taxon>
        <taxon>Bacillariophyceae</taxon>
        <taxon>Bacillariophycidae</taxon>
        <taxon>Naviculales</taxon>
        <taxon>Phaeodactylaceae</taxon>
        <taxon>Phaeodactylum</taxon>
    </lineage>
</organism>
<accession>B7FQJ8</accession>
<dbReference type="InParanoid" id="B7FQJ8"/>
<name>B7FQJ8_PHATC</name>
<evidence type="ECO:0000256" key="2">
    <source>
        <dbReference type="SAM" id="Phobius"/>
    </source>
</evidence>